<dbReference type="InterPro" id="IPR036770">
    <property type="entry name" value="Ankyrin_rpt-contain_sf"/>
</dbReference>
<dbReference type="Pfam" id="PF12796">
    <property type="entry name" value="Ank_2"/>
    <property type="match status" value="1"/>
</dbReference>
<dbReference type="InterPro" id="IPR002110">
    <property type="entry name" value="Ankyrin_rpt"/>
</dbReference>
<gene>
    <name evidence="1" type="primary">ank16</name>
    <name evidence="1" type="ORF">UT76HP_01828</name>
</gene>
<sequence>MNNNDLLRELCNAAKNGNVESIKQLLAQDNAVNAINLQDNKGQTPLHFVTKHRFIKITASLNCKEYWSSHDNRDKGFVDVAKLLLNAGANPNIQDNGGQTPLHLAIKWHYLPASLVMTATDEVDIPCRSTDLINVLCESNCINFGLKNADGDTVLDLASFLESVSEQLSIVKYLTEKNILWRNPLVCAAQKFIHQQDKNDKNVSCKLPYPVTDKILRYLDDYTLGLFQKETNEEANNDNEAANDPTVIGDVPNL</sequence>
<evidence type="ECO:0000313" key="2">
    <source>
        <dbReference type="Proteomes" id="UP000244943"/>
    </source>
</evidence>
<dbReference type="InterPro" id="IPR052457">
    <property type="entry name" value="Ankyrin-DD_containing_protein"/>
</dbReference>
<dbReference type="PANTHER" id="PTHR24125:SF5">
    <property type="entry name" value="ANKYRIN REPEAT PROTEIN"/>
    <property type="match status" value="1"/>
</dbReference>
<accession>A0A2U3RC77</accession>
<proteinExistence type="predicted"/>
<reference evidence="2" key="1">
    <citation type="submission" date="2018-03" db="EMBL/GenBank/DDBJ databases">
        <authorList>
            <person name="Batty M. E."/>
            <person name="Batty M E."/>
        </authorList>
    </citation>
    <scope>NUCLEOTIDE SEQUENCE [LARGE SCALE GENOMIC DNA]</scope>
</reference>
<dbReference type="SMART" id="SM00248">
    <property type="entry name" value="ANK"/>
    <property type="match status" value="4"/>
</dbReference>
<organism evidence="1 2">
    <name type="scientific">Orientia tsutsugamushi</name>
    <name type="common">Rickettsia tsutsugamushi</name>
    <dbReference type="NCBI Taxonomy" id="784"/>
    <lineage>
        <taxon>Bacteria</taxon>
        <taxon>Pseudomonadati</taxon>
        <taxon>Pseudomonadota</taxon>
        <taxon>Alphaproteobacteria</taxon>
        <taxon>Rickettsiales</taxon>
        <taxon>Rickettsiaceae</taxon>
        <taxon>Rickettsieae</taxon>
        <taxon>Orientia</taxon>
    </lineage>
</organism>
<dbReference type="EMBL" id="LS398552">
    <property type="protein sequence ID" value="SPR10829.1"/>
    <property type="molecule type" value="Genomic_DNA"/>
</dbReference>
<dbReference type="GeneID" id="89459784"/>
<dbReference type="Proteomes" id="UP000244943">
    <property type="component" value="Chromosome I"/>
</dbReference>
<dbReference type="PANTHER" id="PTHR24125">
    <property type="entry name" value="ANKYRIN REPEAT AND DEATH DOMAIN-CONTAINING PROTEIN"/>
    <property type="match status" value="1"/>
</dbReference>
<dbReference type="PRINTS" id="PR01415">
    <property type="entry name" value="ANKYRIN"/>
</dbReference>
<dbReference type="SUPFAM" id="SSF48403">
    <property type="entry name" value="Ankyrin repeat"/>
    <property type="match status" value="1"/>
</dbReference>
<dbReference type="Gene3D" id="1.25.40.20">
    <property type="entry name" value="Ankyrin repeat-containing domain"/>
    <property type="match status" value="1"/>
</dbReference>
<dbReference type="AlphaFoldDB" id="A0A2U3RC77"/>
<dbReference type="RefSeq" id="WP_045918611.1">
    <property type="nucleotide sequence ID" value="NZ_CP044031.1"/>
</dbReference>
<evidence type="ECO:0000313" key="1">
    <source>
        <dbReference type="EMBL" id="SPR10829.1"/>
    </source>
</evidence>
<name>A0A2U3RC77_ORITS</name>
<protein>
    <submittedName>
        <fullName evidence="1">Ankyrin repeat-containing protein 16</fullName>
    </submittedName>
</protein>